<dbReference type="GO" id="GO:0005829">
    <property type="term" value="C:cytosol"/>
    <property type="evidence" value="ECO:0007669"/>
    <property type="project" value="TreeGrafter"/>
</dbReference>
<organism evidence="5">
    <name type="scientific">hydrothermal vent metagenome</name>
    <dbReference type="NCBI Taxonomy" id="652676"/>
    <lineage>
        <taxon>unclassified sequences</taxon>
        <taxon>metagenomes</taxon>
        <taxon>ecological metagenomes</taxon>
    </lineage>
</organism>
<name>A0A3B0VR97_9ZZZZ</name>
<dbReference type="PANTHER" id="PTHR34984">
    <property type="entry name" value="CARBON STORAGE REGULATOR"/>
    <property type="match status" value="1"/>
</dbReference>
<keyword evidence="1" id="KW-0963">Cytoplasm</keyword>
<gene>
    <name evidence="5" type="ORF">MNBD_DELTA03-1455</name>
</gene>
<proteinExistence type="inferred from homology"/>
<accession>A0A3B0VR97</accession>
<evidence type="ECO:0000256" key="3">
    <source>
        <dbReference type="ARBA" id="ARBA00022845"/>
    </source>
</evidence>
<dbReference type="InterPro" id="IPR003751">
    <property type="entry name" value="CsrA"/>
</dbReference>
<dbReference type="GO" id="GO:0048027">
    <property type="term" value="F:mRNA 5'-UTR binding"/>
    <property type="evidence" value="ECO:0007669"/>
    <property type="project" value="TreeGrafter"/>
</dbReference>
<dbReference type="FunFam" id="2.60.40.4380:FF:000002">
    <property type="entry name" value="Translational regulator CsrA"/>
    <property type="match status" value="1"/>
</dbReference>
<sequence length="86" mass="9261">MLILTRKIGESIAIGDQIKVKVLEIKGGQVKLGIDAPAAVAVHREEIFNRIMEENKKAAAGVDLDLQTAARLLGSKAARTQAVNKR</sequence>
<evidence type="ECO:0000256" key="4">
    <source>
        <dbReference type="ARBA" id="ARBA00022884"/>
    </source>
</evidence>
<dbReference type="Gene3D" id="2.60.40.4380">
    <property type="entry name" value="Translational regulator CsrA"/>
    <property type="match status" value="1"/>
</dbReference>
<keyword evidence="3" id="KW-0810">Translation regulation</keyword>
<dbReference type="HAMAP" id="MF_00167">
    <property type="entry name" value="CsrA"/>
    <property type="match status" value="1"/>
</dbReference>
<dbReference type="InterPro" id="IPR036107">
    <property type="entry name" value="CsrA_sf"/>
</dbReference>
<protein>
    <submittedName>
        <fullName evidence="5">Carbon storage regulator</fullName>
    </submittedName>
</protein>
<keyword evidence="4" id="KW-0694">RNA-binding</keyword>
<evidence type="ECO:0000256" key="2">
    <source>
        <dbReference type="ARBA" id="ARBA00022491"/>
    </source>
</evidence>
<dbReference type="NCBIfam" id="TIGR00202">
    <property type="entry name" value="csrA"/>
    <property type="match status" value="1"/>
</dbReference>
<dbReference type="AlphaFoldDB" id="A0A3B0VR97"/>
<evidence type="ECO:0000256" key="1">
    <source>
        <dbReference type="ARBA" id="ARBA00022490"/>
    </source>
</evidence>
<dbReference type="GO" id="GO:0006402">
    <property type="term" value="P:mRNA catabolic process"/>
    <property type="evidence" value="ECO:0007669"/>
    <property type="project" value="InterPro"/>
</dbReference>
<keyword evidence="2" id="KW-0678">Repressor</keyword>
<dbReference type="NCBIfam" id="NF002469">
    <property type="entry name" value="PRK01712.1"/>
    <property type="match status" value="1"/>
</dbReference>
<dbReference type="SUPFAM" id="SSF117130">
    <property type="entry name" value="CsrA-like"/>
    <property type="match status" value="1"/>
</dbReference>
<evidence type="ECO:0000313" key="5">
    <source>
        <dbReference type="EMBL" id="VAW34004.1"/>
    </source>
</evidence>
<dbReference type="PANTHER" id="PTHR34984:SF1">
    <property type="entry name" value="CARBON STORAGE REGULATOR"/>
    <property type="match status" value="1"/>
</dbReference>
<dbReference type="EMBL" id="UOEX01000076">
    <property type="protein sequence ID" value="VAW34004.1"/>
    <property type="molecule type" value="Genomic_DNA"/>
</dbReference>
<dbReference type="GO" id="GO:0045947">
    <property type="term" value="P:negative regulation of translational initiation"/>
    <property type="evidence" value="ECO:0007669"/>
    <property type="project" value="TreeGrafter"/>
</dbReference>
<dbReference type="Pfam" id="PF02599">
    <property type="entry name" value="CsrA"/>
    <property type="match status" value="1"/>
</dbReference>
<reference evidence="5" key="1">
    <citation type="submission" date="2018-06" db="EMBL/GenBank/DDBJ databases">
        <authorList>
            <person name="Zhirakovskaya E."/>
        </authorList>
    </citation>
    <scope>NUCLEOTIDE SEQUENCE</scope>
</reference>
<dbReference type="GO" id="GO:0006109">
    <property type="term" value="P:regulation of carbohydrate metabolic process"/>
    <property type="evidence" value="ECO:0007669"/>
    <property type="project" value="InterPro"/>
</dbReference>